<dbReference type="PANTHER" id="PTHR14140:SF27">
    <property type="entry name" value="OS04G0289800 PROTEIN"/>
    <property type="match status" value="1"/>
</dbReference>
<proteinExistence type="predicted"/>
<sequence length="192" mass="21442">MGIEAMRERLFPKYEEDDAFKLHATPDSRIGGVPGVRVGQIFKNRAELSKHRVHGQTSAGIHGSRQKGAYSIVLSGKYEDDGDQGEFIRYTGTGGQKDSFGNPGAQMHDQTFDHPMNASLVQSYWTKRPVRVIRGSEGNSKYAPAEGYRYDGLYVVTSFSEAKGRSGHKVCQFELRRIKGQPSIPTREYARP</sequence>
<organism evidence="4 5">
    <name type="scientific">Marasmiellus scandens</name>
    <dbReference type="NCBI Taxonomy" id="2682957"/>
    <lineage>
        <taxon>Eukaryota</taxon>
        <taxon>Fungi</taxon>
        <taxon>Dikarya</taxon>
        <taxon>Basidiomycota</taxon>
        <taxon>Agaricomycotina</taxon>
        <taxon>Agaricomycetes</taxon>
        <taxon>Agaricomycetidae</taxon>
        <taxon>Agaricales</taxon>
        <taxon>Marasmiineae</taxon>
        <taxon>Omphalotaceae</taxon>
        <taxon>Marasmiellus</taxon>
    </lineage>
</organism>
<evidence type="ECO:0000256" key="2">
    <source>
        <dbReference type="PROSITE-ProRule" id="PRU00358"/>
    </source>
</evidence>
<dbReference type="EMBL" id="JBANRG010000054">
    <property type="protein sequence ID" value="KAK7443494.1"/>
    <property type="molecule type" value="Genomic_DNA"/>
</dbReference>
<dbReference type="InterPro" id="IPR015947">
    <property type="entry name" value="PUA-like_sf"/>
</dbReference>
<dbReference type="InterPro" id="IPR036987">
    <property type="entry name" value="SRA-YDG_sf"/>
</dbReference>
<evidence type="ECO:0000256" key="1">
    <source>
        <dbReference type="ARBA" id="ARBA00023242"/>
    </source>
</evidence>
<evidence type="ECO:0000313" key="4">
    <source>
        <dbReference type="EMBL" id="KAK7443494.1"/>
    </source>
</evidence>
<keyword evidence="5" id="KW-1185">Reference proteome</keyword>
<dbReference type="PANTHER" id="PTHR14140">
    <property type="entry name" value="E3 UBIQUITIN-PROTEIN LIGASE UHRF-RELATED"/>
    <property type="match status" value="1"/>
</dbReference>
<dbReference type="SMART" id="SM00466">
    <property type="entry name" value="SRA"/>
    <property type="match status" value="1"/>
</dbReference>
<evidence type="ECO:0000313" key="5">
    <source>
        <dbReference type="Proteomes" id="UP001498398"/>
    </source>
</evidence>
<name>A0ABR1J0A9_9AGAR</name>
<dbReference type="SUPFAM" id="SSF88697">
    <property type="entry name" value="PUA domain-like"/>
    <property type="match status" value="1"/>
</dbReference>
<comment type="caution">
    <text evidence="4">The sequence shown here is derived from an EMBL/GenBank/DDBJ whole genome shotgun (WGS) entry which is preliminary data.</text>
</comment>
<accession>A0ABR1J0A9</accession>
<comment type="subcellular location">
    <subcellularLocation>
        <location evidence="2">Nucleus</location>
    </subcellularLocation>
</comment>
<dbReference type="InterPro" id="IPR045134">
    <property type="entry name" value="UHRF1/2-like"/>
</dbReference>
<gene>
    <name evidence="4" type="ORF">VKT23_015667</name>
</gene>
<protein>
    <recommendedName>
        <fullName evidence="3">YDG domain-containing protein</fullName>
    </recommendedName>
</protein>
<dbReference type="Proteomes" id="UP001498398">
    <property type="component" value="Unassembled WGS sequence"/>
</dbReference>
<dbReference type="Gene3D" id="2.30.280.10">
    <property type="entry name" value="SRA-YDG"/>
    <property type="match status" value="1"/>
</dbReference>
<dbReference type="PROSITE" id="PS51015">
    <property type="entry name" value="YDG"/>
    <property type="match status" value="1"/>
</dbReference>
<reference evidence="4 5" key="1">
    <citation type="submission" date="2024-01" db="EMBL/GenBank/DDBJ databases">
        <title>A draft genome for the cacao thread blight pathogen Marasmiellus scandens.</title>
        <authorList>
            <person name="Baruah I.K."/>
            <person name="Leung J."/>
            <person name="Bukari Y."/>
            <person name="Amoako-Attah I."/>
            <person name="Meinhardt L.W."/>
            <person name="Bailey B.A."/>
            <person name="Cohen S.P."/>
        </authorList>
    </citation>
    <scope>NUCLEOTIDE SEQUENCE [LARGE SCALE GENOMIC DNA]</scope>
    <source>
        <strain evidence="4 5">GH-19</strain>
    </source>
</reference>
<keyword evidence="1 2" id="KW-0539">Nucleus</keyword>
<dbReference type="Pfam" id="PF02182">
    <property type="entry name" value="SAD_SRA"/>
    <property type="match status" value="1"/>
</dbReference>
<evidence type="ECO:0000259" key="3">
    <source>
        <dbReference type="PROSITE" id="PS51015"/>
    </source>
</evidence>
<feature type="domain" description="YDG" evidence="3">
    <location>
        <begin position="31"/>
        <end position="177"/>
    </location>
</feature>
<dbReference type="InterPro" id="IPR003105">
    <property type="entry name" value="SRA_YDG"/>
</dbReference>